<feature type="compositionally biased region" description="Low complexity" evidence="1">
    <location>
        <begin position="655"/>
        <end position="672"/>
    </location>
</feature>
<dbReference type="SUPFAM" id="SSF56672">
    <property type="entry name" value="DNA/RNA polymerases"/>
    <property type="match status" value="1"/>
</dbReference>
<feature type="compositionally biased region" description="Polar residues" evidence="1">
    <location>
        <begin position="172"/>
        <end position="183"/>
    </location>
</feature>
<reference evidence="3" key="1">
    <citation type="submission" date="2013-05" db="EMBL/GenBank/DDBJ databases">
        <authorList>
            <person name="Yim A.K.Y."/>
            <person name="Chan T.F."/>
            <person name="Ji K.M."/>
            <person name="Liu X.Y."/>
            <person name="Zhou J.W."/>
            <person name="Li R.Q."/>
            <person name="Yang K.Y."/>
            <person name="Li J."/>
            <person name="Li M."/>
            <person name="Law P.T.W."/>
            <person name="Wu Y.L."/>
            <person name="Cai Z.L."/>
            <person name="Qin H."/>
            <person name="Bao Y."/>
            <person name="Leung R.K.K."/>
            <person name="Ng P.K.S."/>
            <person name="Zou J."/>
            <person name="Zhong X.J."/>
            <person name="Ran P.X."/>
            <person name="Zhong N.S."/>
            <person name="Liu Z.G."/>
            <person name="Tsui S.K.W."/>
        </authorList>
    </citation>
    <scope>NUCLEOTIDE SEQUENCE</scope>
    <source>
        <strain evidence="3">Derf</strain>
        <tissue evidence="3">Whole organism</tissue>
    </source>
</reference>
<keyword evidence="4" id="KW-1185">Reference proteome</keyword>
<name>A0A922HSA9_DERFA</name>
<feature type="region of interest" description="Disordered" evidence="1">
    <location>
        <begin position="652"/>
        <end position="672"/>
    </location>
</feature>
<evidence type="ECO:0000313" key="4">
    <source>
        <dbReference type="Proteomes" id="UP000790347"/>
    </source>
</evidence>
<evidence type="ECO:0000256" key="1">
    <source>
        <dbReference type="SAM" id="MobiDB-lite"/>
    </source>
</evidence>
<dbReference type="GO" id="GO:0003824">
    <property type="term" value="F:catalytic activity"/>
    <property type="evidence" value="ECO:0007669"/>
    <property type="project" value="InterPro"/>
</dbReference>
<dbReference type="CDD" id="cd01650">
    <property type="entry name" value="RT_nLTR_like"/>
    <property type="match status" value="1"/>
</dbReference>
<evidence type="ECO:0000259" key="2">
    <source>
        <dbReference type="PROSITE" id="PS50878"/>
    </source>
</evidence>
<organism evidence="3 4">
    <name type="scientific">Dermatophagoides farinae</name>
    <name type="common">American house dust mite</name>
    <dbReference type="NCBI Taxonomy" id="6954"/>
    <lineage>
        <taxon>Eukaryota</taxon>
        <taxon>Metazoa</taxon>
        <taxon>Ecdysozoa</taxon>
        <taxon>Arthropoda</taxon>
        <taxon>Chelicerata</taxon>
        <taxon>Arachnida</taxon>
        <taxon>Acari</taxon>
        <taxon>Acariformes</taxon>
        <taxon>Sarcoptiformes</taxon>
        <taxon>Astigmata</taxon>
        <taxon>Psoroptidia</taxon>
        <taxon>Analgoidea</taxon>
        <taxon>Pyroglyphidae</taxon>
        <taxon>Dermatophagoidinae</taxon>
        <taxon>Dermatophagoides</taxon>
    </lineage>
</organism>
<dbReference type="EMBL" id="ASGP02000005">
    <property type="protein sequence ID" value="KAH9506778.1"/>
    <property type="molecule type" value="Genomic_DNA"/>
</dbReference>
<feature type="domain" description="Reverse transcriptase" evidence="2">
    <location>
        <begin position="1101"/>
        <end position="1360"/>
    </location>
</feature>
<dbReference type="Pfam" id="PF14529">
    <property type="entry name" value="Exo_endo_phos_2"/>
    <property type="match status" value="1"/>
</dbReference>
<dbReference type="Proteomes" id="UP000790347">
    <property type="component" value="Unassembled WGS sequence"/>
</dbReference>
<reference evidence="3" key="2">
    <citation type="journal article" date="2022" name="Res Sq">
        <title>Comparative Genomics Reveals Insights into the Divergent Evolution of Astigmatic Mites and Household Pest Adaptations.</title>
        <authorList>
            <person name="Xiong Q."/>
            <person name="Wan A.T.-Y."/>
            <person name="Liu X.-Y."/>
            <person name="Fung C.S.-H."/>
            <person name="Xiao X."/>
            <person name="Malainual N."/>
            <person name="Hou J."/>
            <person name="Wang L."/>
            <person name="Wang M."/>
            <person name="Yang K."/>
            <person name="Cui Y."/>
            <person name="Leung E."/>
            <person name="Nong W."/>
            <person name="Shin S.-K."/>
            <person name="Au S."/>
            <person name="Jeong K.Y."/>
            <person name="Chew F.T."/>
            <person name="Hui J."/>
            <person name="Leung T.F."/>
            <person name="Tungtrongchitr A."/>
            <person name="Zhong N."/>
            <person name="Liu Z."/>
            <person name="Tsui S."/>
        </authorList>
    </citation>
    <scope>NUCLEOTIDE SEQUENCE</scope>
    <source>
        <strain evidence="3">Derf</strain>
        <tissue evidence="3">Whole organism</tissue>
    </source>
</reference>
<feature type="region of interest" description="Disordered" evidence="1">
    <location>
        <begin position="168"/>
        <end position="187"/>
    </location>
</feature>
<protein>
    <recommendedName>
        <fullName evidence="2">Reverse transcriptase domain-containing protein</fullName>
    </recommendedName>
</protein>
<proteinExistence type="predicted"/>
<accession>A0A922HSA9</accession>
<dbReference type="Gene3D" id="3.60.10.10">
    <property type="entry name" value="Endonuclease/exonuclease/phosphatase"/>
    <property type="match status" value="1"/>
</dbReference>
<dbReference type="InterPro" id="IPR005135">
    <property type="entry name" value="Endo/exonuclease/phosphatase"/>
</dbReference>
<dbReference type="InterPro" id="IPR036691">
    <property type="entry name" value="Endo/exonu/phosph_ase_sf"/>
</dbReference>
<dbReference type="InterPro" id="IPR000477">
    <property type="entry name" value="RT_dom"/>
</dbReference>
<evidence type="ECO:0000313" key="3">
    <source>
        <dbReference type="EMBL" id="KAH9506778.1"/>
    </source>
</evidence>
<comment type="caution">
    <text evidence="3">The sequence shown here is derived from an EMBL/GenBank/DDBJ whole genome shotgun (WGS) entry which is preliminary data.</text>
</comment>
<sequence>MGPTRKPTTKKIIKVSEKSSPITENIRVSTASPVMSKQTIEIMEDDSNEQPMTNIDFTQPSTSRHIVTQPITTSHNIATTSHLNVNVMPQRHTSRHNIITSNVNTSTNAQYTSNTVPPSTIYMPTQSQTQYTSQQYTQPQQQIPHHTQTYGTSSFDYRYLQSTVLSRPPTPVQLSSSHTHMPLSTQQPLTTTITRTNPLNSNLQQPVITEDIHYITDTLGMAMDLKGNISTEKKFQTITALKIAINLHTENQALKEQLSTNAKRKRHIYDEEKESILGDDEDSLDSIAEMKMCILDLKHSVKNLTEIIMGQKNNNVTNTKVNKPVSFADIVKESKSASTPRHQTVISVIDNTDTTITRKVLSDLIQPAKHGIDMTGAQGLSNGKMILDFRDEQSKNKFNNIAVATNKIIAEPPRKLAPTIFLKGVRKDIDKNMIPEMFASFNHLIEQHVTSNNLEIKNLVQIVNERTNFRNSDRLINYGVTVDPKIRDIIINDMAGKIILDFSMVHVEDMSPLRQCYRCYGFNHKAEKCQLKPEDQLCFHCSGRHHFNSCPNKHLEPRCTNCVKTGIKDNIFHSSVSKTCPVYTRMLMPQINCNKSPTALSQFLIFCDDNKIDIGIISEPPLRNNIPSINSKFKPMYVTNQLQLPTNNQHITRRQSASNNQSTSNNDQSNNNNQPAVRACIILLNPSLSSIIITHLSNSDFIVANINNIIIASVYSEPNGNINNTINCVINTTNYANNNKCIIAGDFNAKSIYWGEPTSDERGHEIMLTIVQCNLHILNEGNRPTFDTVRGQRRLTSCIDLTLVNDNLLDQINNWHIHDEIHLSDHRPITFTITDQCIDHQQNQSTTKWNTTNINWTEWSSDIEYQLHDHNLSATTINNINDTNELDLAVTIITVSIQFACNLHCGKYRHKRIRPAKWTSNQSLLDITKKQKAIYRKIRRCHNPFTIERLKNEYMIARQQYRDISQSLKNDDFNKYLNGQGPENCYQKVCRMLKNSDVMVARTIEGTNSPIESTTKLVNSLFPDDDFDDSNEQHEIRQFTKKWLEKNKNNTGVTAVSLLELNNVIHKFRDGKAPGLDGISPRILKNLWLSFPDLLLALYNACLRLKYVPYLWKSSIIRILPKPGRDDYSKTNAYRPIGLISVLGKVLERIMSIRITNHLISNGHMSDYQYGFIAGKSTDHALLNLHNDLESAITRFKHVCLISLDIRGAFDHTWHPFIINQLINYRAPKYLIQLIDAYQNDRRITASYGGVTCNKTTNRGTVQGSILGPLMWNLVVNDLLCKNFGLDVKIQAYADDVTMVVACDCIKYMPVKINKILDMAASWGRKCKLTFSESKTKIMYVSKKIARPIYPPVRMNGSIIDPVKETKILGIIIDHKLDYRPHIKYAIAKATRINRAVTGIARKSHGLSPQVLRMIYHSITEPILSYGALITGRAVKYQHIQKILRQMVTPMAQQAVKAYRSSSYISVTALADFPPIELFIGFRAAIATARTTGQYKYNDLPITVDINDDLNNNTTSKITTIIKEPSASPPFRIIVKSIKTTMGVGAAFMIFNNENIIGVKHFRLPPYCMIQQADLFAILKATNWINENSNNRTVYIITNNISTVQHINRIDRKNRQRLANELIDKSTDNIIVVWNKVDKTESWYHRLKKYAKVTANNRSRDYDYNRMPINYIKKYERNNMMISWNDRYLRDRFGTNIKKLCPNLHDARKFVPYIDKFVTQTLTGHGQFGAYLSKYDPSNDKKCCCGFRFQSVQHLINDCHMLNRLRHDYQISINNSDDPKEKTRLTAVFYGNIAMFADQQRRSVHHTHTRYNTCNRPLHTHTKTLCSSTKLTFPGGSRKSLCQLTSGGPGREARPPQQRDHTYTTIFTRINPQ</sequence>
<dbReference type="InterPro" id="IPR043502">
    <property type="entry name" value="DNA/RNA_pol_sf"/>
</dbReference>
<dbReference type="PANTHER" id="PTHR19446">
    <property type="entry name" value="REVERSE TRANSCRIPTASES"/>
    <property type="match status" value="1"/>
</dbReference>
<gene>
    <name evidence="3" type="ORF">DERF_011494</name>
</gene>
<dbReference type="Pfam" id="PF00078">
    <property type="entry name" value="RVT_1"/>
    <property type="match status" value="1"/>
</dbReference>
<dbReference type="SUPFAM" id="SSF56219">
    <property type="entry name" value="DNase I-like"/>
    <property type="match status" value="1"/>
</dbReference>
<dbReference type="PROSITE" id="PS50878">
    <property type="entry name" value="RT_POL"/>
    <property type="match status" value="1"/>
</dbReference>
<dbReference type="GO" id="GO:0071897">
    <property type="term" value="P:DNA biosynthetic process"/>
    <property type="evidence" value="ECO:0007669"/>
    <property type="project" value="UniProtKB-ARBA"/>
</dbReference>